<dbReference type="SMART" id="SM00530">
    <property type="entry name" value="HTH_XRE"/>
    <property type="match status" value="1"/>
</dbReference>
<dbReference type="SUPFAM" id="SSF47413">
    <property type="entry name" value="lambda repressor-like DNA-binding domains"/>
    <property type="match status" value="1"/>
</dbReference>
<dbReference type="CDD" id="cd00093">
    <property type="entry name" value="HTH_XRE"/>
    <property type="match status" value="1"/>
</dbReference>
<organism evidence="2 3">
    <name type="scientific">Streptosporangium algeriense</name>
    <dbReference type="NCBI Taxonomy" id="1682748"/>
    <lineage>
        <taxon>Bacteria</taxon>
        <taxon>Bacillati</taxon>
        <taxon>Actinomycetota</taxon>
        <taxon>Actinomycetes</taxon>
        <taxon>Streptosporangiales</taxon>
        <taxon>Streptosporangiaceae</taxon>
        <taxon>Streptosporangium</taxon>
    </lineage>
</organism>
<dbReference type="Pfam" id="PF13560">
    <property type="entry name" value="HTH_31"/>
    <property type="match status" value="1"/>
</dbReference>
<dbReference type="Gene3D" id="1.10.260.40">
    <property type="entry name" value="lambda repressor-like DNA-binding domains"/>
    <property type="match status" value="1"/>
</dbReference>
<evidence type="ECO:0000313" key="3">
    <source>
        <dbReference type="Proteomes" id="UP001597024"/>
    </source>
</evidence>
<gene>
    <name evidence="2" type="ORF">ACFQ08_03920</name>
</gene>
<dbReference type="PROSITE" id="PS50943">
    <property type="entry name" value="HTH_CROC1"/>
    <property type="match status" value="1"/>
</dbReference>
<reference evidence="3" key="1">
    <citation type="journal article" date="2019" name="Int. J. Syst. Evol. Microbiol.">
        <title>The Global Catalogue of Microorganisms (GCM) 10K type strain sequencing project: providing services to taxonomists for standard genome sequencing and annotation.</title>
        <authorList>
            <consortium name="The Broad Institute Genomics Platform"/>
            <consortium name="The Broad Institute Genome Sequencing Center for Infectious Disease"/>
            <person name="Wu L."/>
            <person name="Ma J."/>
        </authorList>
    </citation>
    <scope>NUCLEOTIDE SEQUENCE [LARGE SCALE GENOMIC DNA]</scope>
    <source>
        <strain evidence="3">CCUG 62974</strain>
    </source>
</reference>
<dbReference type="InterPro" id="IPR010982">
    <property type="entry name" value="Lambda_DNA-bd_dom_sf"/>
</dbReference>
<protein>
    <submittedName>
        <fullName evidence="2">Helix-turn-helix domain-containing protein</fullName>
    </submittedName>
</protein>
<comment type="caution">
    <text evidence="2">The sequence shown here is derived from an EMBL/GenBank/DDBJ whole genome shotgun (WGS) entry which is preliminary data.</text>
</comment>
<sequence>MYSSSSPRRQHVRAPLNQNPEALRVARISAGLRPIDLARAAGIAKSTMSEIESGNRSASPELLGRFAQILGCDVRELINSPATEEVGRTS</sequence>
<accession>A0ABW3DM72</accession>
<name>A0ABW3DM72_9ACTN</name>
<keyword evidence="3" id="KW-1185">Reference proteome</keyword>
<feature type="domain" description="HTH cro/C1-type" evidence="1">
    <location>
        <begin position="23"/>
        <end position="77"/>
    </location>
</feature>
<evidence type="ECO:0000259" key="1">
    <source>
        <dbReference type="PROSITE" id="PS50943"/>
    </source>
</evidence>
<dbReference type="InterPro" id="IPR001387">
    <property type="entry name" value="Cro/C1-type_HTH"/>
</dbReference>
<dbReference type="EMBL" id="JBHTHX010000064">
    <property type="protein sequence ID" value="MFD0883703.1"/>
    <property type="molecule type" value="Genomic_DNA"/>
</dbReference>
<evidence type="ECO:0000313" key="2">
    <source>
        <dbReference type="EMBL" id="MFD0883703.1"/>
    </source>
</evidence>
<dbReference type="Proteomes" id="UP001597024">
    <property type="component" value="Unassembled WGS sequence"/>
</dbReference>
<proteinExistence type="predicted"/>